<dbReference type="InterPro" id="IPR016164">
    <property type="entry name" value="FAD-linked_Oxase-like_C"/>
</dbReference>
<accession>A0A438ADB2</accession>
<dbReference type="InterPro" id="IPR006094">
    <property type="entry name" value="Oxid_FAD_bind_N"/>
</dbReference>
<dbReference type="Proteomes" id="UP000285908">
    <property type="component" value="Unassembled WGS sequence"/>
</dbReference>
<feature type="domain" description="FAD-binding PCMH-type" evidence="3">
    <location>
        <begin position="53"/>
        <end position="229"/>
    </location>
</feature>
<dbReference type="GO" id="GO:0016899">
    <property type="term" value="F:oxidoreductase activity, acting on the CH-OH group of donors, oxygen as acceptor"/>
    <property type="evidence" value="ECO:0007669"/>
    <property type="project" value="InterPro"/>
</dbReference>
<dbReference type="EMBL" id="RQXX01000009">
    <property type="protein sequence ID" value="RVV96674.1"/>
    <property type="molecule type" value="Genomic_DNA"/>
</dbReference>
<organism evidence="4 5">
    <name type="scientific">Mesobaculum littorinae</name>
    <dbReference type="NCBI Taxonomy" id="2486419"/>
    <lineage>
        <taxon>Bacteria</taxon>
        <taxon>Pseudomonadati</taxon>
        <taxon>Pseudomonadota</taxon>
        <taxon>Alphaproteobacteria</taxon>
        <taxon>Rhodobacterales</taxon>
        <taxon>Roseobacteraceae</taxon>
        <taxon>Mesobaculum</taxon>
    </lineage>
</organism>
<dbReference type="PROSITE" id="PS51318">
    <property type="entry name" value="TAT"/>
    <property type="match status" value="1"/>
</dbReference>
<dbReference type="SUPFAM" id="SSF55103">
    <property type="entry name" value="FAD-linked oxidases, C-terminal domain"/>
    <property type="match status" value="1"/>
</dbReference>
<dbReference type="Gene3D" id="3.30.465.10">
    <property type="match status" value="1"/>
</dbReference>
<proteinExistence type="predicted"/>
<dbReference type="Gene3D" id="1.10.45.10">
    <property type="entry name" value="Vanillyl-alcohol Oxidase, Chain A, domain 4"/>
    <property type="match status" value="1"/>
</dbReference>
<dbReference type="InterPro" id="IPR016169">
    <property type="entry name" value="FAD-bd_PCMH_sub2"/>
</dbReference>
<dbReference type="InterPro" id="IPR016171">
    <property type="entry name" value="Vanillyl_alc_oxidase_C-sub2"/>
</dbReference>
<dbReference type="PROSITE" id="PS51387">
    <property type="entry name" value="FAD_PCMH"/>
    <property type="match status" value="1"/>
</dbReference>
<evidence type="ECO:0000313" key="5">
    <source>
        <dbReference type="Proteomes" id="UP000285908"/>
    </source>
</evidence>
<gene>
    <name evidence="4" type="ORF">EKE94_17490</name>
</gene>
<protein>
    <submittedName>
        <fullName evidence="4">FAD-binding oxidoreductase</fullName>
    </submittedName>
</protein>
<dbReference type="AlphaFoldDB" id="A0A438ADB2"/>
<dbReference type="InterPro" id="IPR010031">
    <property type="entry name" value="FAD_lactone_oxidase-like"/>
</dbReference>
<name>A0A438ADB2_9RHOB</name>
<evidence type="ECO:0000313" key="4">
    <source>
        <dbReference type="EMBL" id="RVV96674.1"/>
    </source>
</evidence>
<dbReference type="GO" id="GO:0071949">
    <property type="term" value="F:FAD binding"/>
    <property type="evidence" value="ECO:0007669"/>
    <property type="project" value="InterPro"/>
</dbReference>
<sequence length="495" mass="53354">MGSLTRRALLFASGAAVGVLGVRVVAPALPTRTGTRSLQRPEVEGILNDASGLSPTPVRSARVIDAEADERLANLLRNTMDEAAETGAPVCIGAARQSMGGHALPRAGHAVRFDNGFVEPHTSRGTYRVHAGARWHQVIGALDPLGFSPAVMQAGRDFGVAAAFCVNAHGGDVPATPVGATVRSLRMITASGDWVTCSRDDAPELFAMTMGGYGLTGLITDLELEMVPNRRLTPVRRTLPVAEAGEVFARIAADPQVVQAVGWLSVSPSAAFRQVQVTAFEATDNQSELPPVSAPGRVGALARRTLTAQTGRAAAKRLRWWAQTEAAPLVRPSDVTRNTLLNCPAGPVRWGRGRTGIQQEYFLPPPRLAEFLASCAEIVPASYQELLKATLRHVGADRESWLSYAPDGPRLGVALTFSQEMTTRAEADMTRLTRDLIDRALDLGGSYYLPYRPHATSAQFRRAYPRAAEFAAAKRRLDPDLRFRNGFWDTYLATL</sequence>
<dbReference type="SUPFAM" id="SSF56176">
    <property type="entry name" value="FAD-binding/transporter-associated domain-like"/>
    <property type="match status" value="1"/>
</dbReference>
<dbReference type="Pfam" id="PF01565">
    <property type="entry name" value="FAD_binding_4"/>
    <property type="match status" value="1"/>
</dbReference>
<dbReference type="RefSeq" id="WP_127907932.1">
    <property type="nucleotide sequence ID" value="NZ_RQXX01000009.1"/>
</dbReference>
<evidence type="ECO:0000259" key="3">
    <source>
        <dbReference type="PROSITE" id="PS51387"/>
    </source>
</evidence>
<keyword evidence="5" id="KW-1185">Reference proteome</keyword>
<comment type="caution">
    <text evidence="4">The sequence shown here is derived from an EMBL/GenBank/DDBJ whole genome shotgun (WGS) entry which is preliminary data.</text>
</comment>
<reference evidence="4 5" key="1">
    <citation type="submission" date="2018-11" db="EMBL/GenBank/DDBJ databases">
        <title>Mesobaculum littorinae gen. nov., sp. nov., isolated from Littorina scabra that represents a novel genus of the order Rhodobacteraceae.</title>
        <authorList>
            <person name="Li F."/>
        </authorList>
    </citation>
    <scope>NUCLEOTIDE SEQUENCE [LARGE SCALE GENOMIC DNA]</scope>
    <source>
        <strain evidence="4 5">M0103</strain>
    </source>
</reference>
<evidence type="ECO:0000256" key="1">
    <source>
        <dbReference type="ARBA" id="ARBA00022630"/>
    </source>
</evidence>
<dbReference type="PANTHER" id="PTHR43762">
    <property type="entry name" value="L-GULONOLACTONE OXIDASE"/>
    <property type="match status" value="1"/>
</dbReference>
<dbReference type="InterPro" id="IPR006311">
    <property type="entry name" value="TAT_signal"/>
</dbReference>
<evidence type="ECO:0000256" key="2">
    <source>
        <dbReference type="ARBA" id="ARBA00022827"/>
    </source>
</evidence>
<keyword evidence="2" id="KW-0274">FAD</keyword>
<keyword evidence="1" id="KW-0285">Flavoprotein</keyword>
<dbReference type="PANTHER" id="PTHR43762:SF1">
    <property type="entry name" value="D-ARABINONO-1,4-LACTONE OXIDASE"/>
    <property type="match status" value="1"/>
</dbReference>
<dbReference type="InterPro" id="IPR016166">
    <property type="entry name" value="FAD-bd_PCMH"/>
</dbReference>
<dbReference type="OrthoDB" id="143770at2"/>
<dbReference type="InterPro" id="IPR036318">
    <property type="entry name" value="FAD-bd_PCMH-like_sf"/>
</dbReference>